<keyword evidence="2" id="KW-0805">Transcription regulation</keyword>
<keyword evidence="3" id="KW-0238">DNA-binding</keyword>
<dbReference type="InterPro" id="IPR036864">
    <property type="entry name" value="Zn2-C6_fun-type_DNA-bd_sf"/>
</dbReference>
<feature type="compositionally biased region" description="Low complexity" evidence="6">
    <location>
        <begin position="100"/>
        <end position="109"/>
    </location>
</feature>
<name>A0A0D2E8E4_9EURO</name>
<feature type="domain" description="Zn(2)-C6 fungal-type" evidence="7">
    <location>
        <begin position="9"/>
        <end position="40"/>
    </location>
</feature>
<dbReference type="EMBL" id="KN847322">
    <property type="protein sequence ID" value="KIW51703.1"/>
    <property type="molecule type" value="Genomic_DNA"/>
</dbReference>
<dbReference type="Gene3D" id="4.10.240.10">
    <property type="entry name" value="Zn(2)-C6 fungal-type DNA-binding domain"/>
    <property type="match status" value="1"/>
</dbReference>
<dbReference type="GO" id="GO:0000981">
    <property type="term" value="F:DNA-binding transcription factor activity, RNA polymerase II-specific"/>
    <property type="evidence" value="ECO:0007669"/>
    <property type="project" value="InterPro"/>
</dbReference>
<dbReference type="PROSITE" id="PS50048">
    <property type="entry name" value="ZN2_CY6_FUNGAL_2"/>
    <property type="match status" value="1"/>
</dbReference>
<evidence type="ECO:0000256" key="5">
    <source>
        <dbReference type="ARBA" id="ARBA00023242"/>
    </source>
</evidence>
<feature type="compositionally biased region" description="Low complexity" evidence="6">
    <location>
        <begin position="79"/>
        <end position="91"/>
    </location>
</feature>
<dbReference type="CDD" id="cd12148">
    <property type="entry name" value="fungal_TF_MHR"/>
    <property type="match status" value="1"/>
</dbReference>
<dbReference type="HOGENOM" id="CLU_006524_13_0_1"/>
<evidence type="ECO:0000313" key="9">
    <source>
        <dbReference type="Proteomes" id="UP000054342"/>
    </source>
</evidence>
<evidence type="ECO:0000313" key="8">
    <source>
        <dbReference type="EMBL" id="KIW51703.1"/>
    </source>
</evidence>
<dbReference type="OrthoDB" id="5226580at2759"/>
<evidence type="ECO:0000256" key="4">
    <source>
        <dbReference type="ARBA" id="ARBA00023163"/>
    </source>
</evidence>
<dbReference type="Proteomes" id="UP000054342">
    <property type="component" value="Unassembled WGS sequence"/>
</dbReference>
<dbReference type="SUPFAM" id="SSF57701">
    <property type="entry name" value="Zn2/Cys6 DNA-binding domain"/>
    <property type="match status" value="1"/>
</dbReference>
<dbReference type="InterPro" id="IPR001138">
    <property type="entry name" value="Zn2Cys6_DnaBD"/>
</dbReference>
<dbReference type="GO" id="GO:0005634">
    <property type="term" value="C:nucleus"/>
    <property type="evidence" value="ECO:0007669"/>
    <property type="project" value="UniProtKB-SubCell"/>
</dbReference>
<reference evidence="8 9" key="1">
    <citation type="submission" date="2015-01" db="EMBL/GenBank/DDBJ databases">
        <title>The Genome Sequence of Exophiala xenobiotica CBS118157.</title>
        <authorList>
            <consortium name="The Broad Institute Genomics Platform"/>
            <person name="Cuomo C."/>
            <person name="de Hoog S."/>
            <person name="Gorbushina A."/>
            <person name="Stielow B."/>
            <person name="Teixiera M."/>
            <person name="Abouelleil A."/>
            <person name="Chapman S.B."/>
            <person name="Priest M."/>
            <person name="Young S.K."/>
            <person name="Wortman J."/>
            <person name="Nusbaum C."/>
            <person name="Birren B."/>
        </authorList>
    </citation>
    <scope>NUCLEOTIDE SEQUENCE [LARGE SCALE GENOMIC DNA]</scope>
    <source>
        <strain evidence="8 9">CBS 118157</strain>
    </source>
</reference>
<gene>
    <name evidence="8" type="ORF">PV05_10398</name>
</gene>
<evidence type="ECO:0000256" key="1">
    <source>
        <dbReference type="ARBA" id="ARBA00004123"/>
    </source>
</evidence>
<dbReference type="STRING" id="348802.A0A0D2E8E4"/>
<keyword evidence="9" id="KW-1185">Reference proteome</keyword>
<dbReference type="CDD" id="cd00067">
    <property type="entry name" value="GAL4"/>
    <property type="match status" value="1"/>
</dbReference>
<proteinExistence type="predicted"/>
<feature type="region of interest" description="Disordered" evidence="6">
    <location>
        <begin position="540"/>
        <end position="575"/>
    </location>
</feature>
<dbReference type="GO" id="GO:0008270">
    <property type="term" value="F:zinc ion binding"/>
    <property type="evidence" value="ECO:0007669"/>
    <property type="project" value="InterPro"/>
</dbReference>
<sequence length="610" mass="69078">MPDEKKIPACKECREKKLRCVFERVDCCHRCARLGKQCQLPEAKRRERKARLRGRVEHLESSYSEILTLLRRNVQAEGSPAPSSSQYQPSSITDRRPQDTGSTSQLGGSQSIFPAVVGTEMLPLEECDSLITAYRRMSQTNYPFVILPESCRAASLIEERPMLAQAIFIVASWRNSARQATLRASFLRDLSDKFLMQSERSLDLLQGLIVYFGWCHFYTITFRSEGYRLATILVTMAIELGITQKPLSVTQHDLLLNSSSIYPQTNEATSSRFWSYEARRAFIAAHVVSTFCCLAFRRHSLLPHTQYVEDCASSLASDPQCPSDSTLIYWVKNMALAELVLMTFDSGSRERICELNDDKIQLLVKVLVRQLDEWRATLPPPTSVNGHLHRAYHCSRAYIHEVGLYGLVQGQTPSVTRISIIYECFSASMKDLSDILELSLDEMSEWGVMDWRQLNLAVMLCTKSSIILDSTYYGGVESSQRASWLAKCLETLCHRAKALHEMAMAGAGASPGHQEKDHFLKRIANEWSNVKIYHQNCVQRNQPQPQPQEQAQVTMHPGHQSQPQPQPPSLQQGLLQSSDFPFDVDAFNDMYWFGLGDGEASSTFTTGWQM</sequence>
<evidence type="ECO:0000256" key="3">
    <source>
        <dbReference type="ARBA" id="ARBA00023125"/>
    </source>
</evidence>
<keyword evidence="4" id="KW-0804">Transcription</keyword>
<dbReference type="GO" id="GO:0000976">
    <property type="term" value="F:transcription cis-regulatory region binding"/>
    <property type="evidence" value="ECO:0007669"/>
    <property type="project" value="TreeGrafter"/>
</dbReference>
<dbReference type="GeneID" id="25332306"/>
<keyword evidence="5" id="KW-0539">Nucleus</keyword>
<comment type="subcellular location">
    <subcellularLocation>
        <location evidence="1">Nucleus</location>
    </subcellularLocation>
</comment>
<evidence type="ECO:0000259" key="7">
    <source>
        <dbReference type="PROSITE" id="PS50048"/>
    </source>
</evidence>
<dbReference type="PANTHER" id="PTHR31845:SF10">
    <property type="entry name" value="ZN(II)2CYS6 TRANSCRIPTION FACTOR (EUROFUNG)"/>
    <property type="match status" value="1"/>
</dbReference>
<dbReference type="RefSeq" id="XP_013312287.1">
    <property type="nucleotide sequence ID" value="XM_013456833.1"/>
</dbReference>
<evidence type="ECO:0000256" key="6">
    <source>
        <dbReference type="SAM" id="MobiDB-lite"/>
    </source>
</evidence>
<accession>A0A0D2E8E4</accession>
<evidence type="ECO:0000256" key="2">
    <source>
        <dbReference type="ARBA" id="ARBA00023015"/>
    </source>
</evidence>
<dbReference type="InterPro" id="IPR051089">
    <property type="entry name" value="prtT"/>
</dbReference>
<feature type="region of interest" description="Disordered" evidence="6">
    <location>
        <begin position="75"/>
        <end position="109"/>
    </location>
</feature>
<dbReference type="PANTHER" id="PTHR31845">
    <property type="entry name" value="FINGER DOMAIN PROTEIN, PUTATIVE-RELATED"/>
    <property type="match status" value="1"/>
</dbReference>
<protein>
    <recommendedName>
        <fullName evidence="7">Zn(2)-C6 fungal-type domain-containing protein</fullName>
    </recommendedName>
</protein>
<dbReference type="PROSITE" id="PS00463">
    <property type="entry name" value="ZN2_CY6_FUNGAL_1"/>
    <property type="match status" value="1"/>
</dbReference>
<dbReference type="AlphaFoldDB" id="A0A0D2E8E4"/>
<organism evidence="8 9">
    <name type="scientific">Exophiala xenobiotica</name>
    <dbReference type="NCBI Taxonomy" id="348802"/>
    <lineage>
        <taxon>Eukaryota</taxon>
        <taxon>Fungi</taxon>
        <taxon>Dikarya</taxon>
        <taxon>Ascomycota</taxon>
        <taxon>Pezizomycotina</taxon>
        <taxon>Eurotiomycetes</taxon>
        <taxon>Chaetothyriomycetidae</taxon>
        <taxon>Chaetothyriales</taxon>
        <taxon>Herpotrichiellaceae</taxon>
        <taxon>Exophiala</taxon>
    </lineage>
</organism>